<evidence type="ECO:0000256" key="3">
    <source>
        <dbReference type="ARBA" id="ARBA00022989"/>
    </source>
</evidence>
<feature type="transmembrane region" description="Helical" evidence="5">
    <location>
        <begin position="459"/>
        <end position="478"/>
    </location>
</feature>
<dbReference type="InterPro" id="IPR011701">
    <property type="entry name" value="MFS"/>
</dbReference>
<reference evidence="7" key="1">
    <citation type="submission" date="2025-08" db="UniProtKB">
        <authorList>
            <consortium name="Ensembl"/>
        </authorList>
    </citation>
    <scope>IDENTIFICATION</scope>
</reference>
<feature type="transmembrane region" description="Helical" evidence="5">
    <location>
        <begin position="114"/>
        <end position="132"/>
    </location>
</feature>
<keyword evidence="8" id="KW-1185">Reference proteome</keyword>
<organism evidence="7 8">
    <name type="scientific">Mola mola</name>
    <name type="common">Ocean sunfish</name>
    <name type="synonym">Tetraodon mola</name>
    <dbReference type="NCBI Taxonomy" id="94237"/>
    <lineage>
        <taxon>Eukaryota</taxon>
        <taxon>Metazoa</taxon>
        <taxon>Chordata</taxon>
        <taxon>Craniata</taxon>
        <taxon>Vertebrata</taxon>
        <taxon>Euteleostomi</taxon>
        <taxon>Actinopterygii</taxon>
        <taxon>Neopterygii</taxon>
        <taxon>Teleostei</taxon>
        <taxon>Neoteleostei</taxon>
        <taxon>Acanthomorphata</taxon>
        <taxon>Eupercaria</taxon>
        <taxon>Tetraodontiformes</taxon>
        <taxon>Molidae</taxon>
        <taxon>Mola</taxon>
    </lineage>
</organism>
<protein>
    <recommendedName>
        <fullName evidence="6">Major facilitator superfamily (MFS) profile domain-containing protein</fullName>
    </recommendedName>
</protein>
<dbReference type="Gene3D" id="1.20.1250.20">
    <property type="entry name" value="MFS general substrate transporter like domains"/>
    <property type="match status" value="1"/>
</dbReference>
<dbReference type="Ensembl" id="ENSMMOT00000014121.1">
    <property type="protein sequence ID" value="ENSMMOP00000013897.1"/>
    <property type="gene ID" value="ENSMMOG00000010637.1"/>
</dbReference>
<comment type="subcellular location">
    <subcellularLocation>
        <location evidence="1">Membrane</location>
        <topology evidence="1">Multi-pass membrane protein</topology>
    </subcellularLocation>
</comment>
<reference evidence="7" key="2">
    <citation type="submission" date="2025-09" db="UniProtKB">
        <authorList>
            <consortium name="Ensembl"/>
        </authorList>
    </citation>
    <scope>IDENTIFICATION</scope>
</reference>
<evidence type="ECO:0000256" key="2">
    <source>
        <dbReference type="ARBA" id="ARBA00022692"/>
    </source>
</evidence>
<evidence type="ECO:0000313" key="7">
    <source>
        <dbReference type="Ensembl" id="ENSMMOP00000013897.1"/>
    </source>
</evidence>
<feature type="transmembrane region" description="Helical" evidence="5">
    <location>
        <begin position="293"/>
        <end position="326"/>
    </location>
</feature>
<dbReference type="Pfam" id="PF07690">
    <property type="entry name" value="MFS_1"/>
    <property type="match status" value="1"/>
</dbReference>
<evidence type="ECO:0000256" key="5">
    <source>
        <dbReference type="SAM" id="Phobius"/>
    </source>
</evidence>
<dbReference type="InterPro" id="IPR036259">
    <property type="entry name" value="MFS_trans_sf"/>
</dbReference>
<keyword evidence="2 5" id="KW-0812">Transmembrane</keyword>
<feature type="transmembrane region" description="Helical" evidence="5">
    <location>
        <begin position="367"/>
        <end position="386"/>
    </location>
</feature>
<evidence type="ECO:0000256" key="4">
    <source>
        <dbReference type="ARBA" id="ARBA00023136"/>
    </source>
</evidence>
<evidence type="ECO:0000256" key="1">
    <source>
        <dbReference type="ARBA" id="ARBA00004141"/>
    </source>
</evidence>
<feature type="domain" description="Major facilitator superfamily (MFS) profile" evidence="6">
    <location>
        <begin position="22"/>
        <end position="483"/>
    </location>
</feature>
<evidence type="ECO:0000313" key="8">
    <source>
        <dbReference type="Proteomes" id="UP000261620"/>
    </source>
</evidence>
<feature type="transmembrane region" description="Helical" evidence="5">
    <location>
        <begin position="231"/>
        <end position="249"/>
    </location>
</feature>
<dbReference type="InterPro" id="IPR020846">
    <property type="entry name" value="MFS_dom"/>
</dbReference>
<feature type="transmembrane region" description="Helical" evidence="5">
    <location>
        <begin position="428"/>
        <end position="447"/>
    </location>
</feature>
<name>A0A3Q3WN97_MOLML</name>
<dbReference type="SUPFAM" id="SSF103473">
    <property type="entry name" value="MFS general substrate transporter"/>
    <property type="match status" value="1"/>
</dbReference>
<dbReference type="PROSITE" id="PS50850">
    <property type="entry name" value="MFS"/>
    <property type="match status" value="1"/>
</dbReference>
<keyword evidence="3 5" id="KW-1133">Transmembrane helix</keyword>
<feature type="transmembrane region" description="Helical" evidence="5">
    <location>
        <begin position="144"/>
        <end position="168"/>
    </location>
</feature>
<accession>A0A3Q3WN97</accession>
<sequence length="506" mass="56062">MLKDFDCLTSFLGDYGLFQMLVIVLLSLSAVPTSYMPIMMIFLSDTQEYHCKASVNSTRNGSWTGPDSCSRYKVTGNRTETAEPCLDGWIFSTETYTATIVSEWSLVCDNAWKVPFSTSLFFVGVLIGSFFCGHLSDRFGRKPVFFLTFVLQAVTALIQAASISWLMFCVLNCLRGLGQISSYMLSLTIGSEILSKSARVNYTLLGHNLGYGIGYALLPLFAYFIRGWRMLLVASAIPSLLIIPTWWVIPESPRWLLHKGRLEEAELIIRNAAKMNKVPAPEVIFRAGECMGLTVLISFLILMLLIMNITILGVFIWVSIAIIYFGLSLNTSNLNGNPYLNCFISAAIDIMAYIAIRLLVNHVPRPALLFCTLTFSGVMLLVIQLIPQDMQVLLQVFVLVGKIGVAGAYCFICVFFTELFPTVVRTMALGVIFTASSIGIITLFKTGRVPDSDYHQSTLPFIIFGTISIVVGAVSMLLPDTRNSKLPDVISQTRPIRGYVTVLISK</sequence>
<keyword evidence="4 5" id="KW-0472">Membrane</keyword>
<dbReference type="GO" id="GO:0022857">
    <property type="term" value="F:transmembrane transporter activity"/>
    <property type="evidence" value="ECO:0007669"/>
    <property type="project" value="InterPro"/>
</dbReference>
<proteinExistence type="predicted"/>
<dbReference type="Proteomes" id="UP000261620">
    <property type="component" value="Unplaced"/>
</dbReference>
<feature type="transmembrane region" description="Helical" evidence="5">
    <location>
        <begin position="338"/>
        <end position="360"/>
    </location>
</feature>
<feature type="transmembrane region" description="Helical" evidence="5">
    <location>
        <begin position="392"/>
        <end position="416"/>
    </location>
</feature>
<evidence type="ECO:0000259" key="6">
    <source>
        <dbReference type="PROSITE" id="PS50850"/>
    </source>
</evidence>
<dbReference type="GO" id="GO:0016020">
    <property type="term" value="C:membrane"/>
    <property type="evidence" value="ECO:0007669"/>
    <property type="project" value="UniProtKB-SubCell"/>
</dbReference>
<dbReference type="AlphaFoldDB" id="A0A3Q3WN97"/>
<dbReference type="PANTHER" id="PTHR24064">
    <property type="entry name" value="SOLUTE CARRIER FAMILY 22 MEMBER"/>
    <property type="match status" value="1"/>
</dbReference>
<feature type="transmembrane region" description="Helical" evidence="5">
    <location>
        <begin position="206"/>
        <end position="225"/>
    </location>
</feature>